<dbReference type="NCBIfam" id="TIGR03177">
    <property type="entry name" value="pilus_cpaB"/>
    <property type="match status" value="1"/>
</dbReference>
<dbReference type="SMART" id="SM00858">
    <property type="entry name" value="SAF"/>
    <property type="match status" value="1"/>
</dbReference>
<reference evidence="3 4" key="1">
    <citation type="submission" date="2020-08" db="EMBL/GenBank/DDBJ databases">
        <title>Paraeoetvoesia sp. YC-7-48 draft genome sequence.</title>
        <authorList>
            <person name="Yao L."/>
        </authorList>
    </citation>
    <scope>NUCLEOTIDE SEQUENCE [LARGE SCALE GENOMIC DNA]</scope>
    <source>
        <strain evidence="4">YC-7-48</strain>
    </source>
</reference>
<name>A0A842HNI7_9BURK</name>
<dbReference type="InterPro" id="IPR031571">
    <property type="entry name" value="RcpC_dom"/>
</dbReference>
<proteinExistence type="predicted"/>
<dbReference type="InterPro" id="IPR013974">
    <property type="entry name" value="SAF"/>
</dbReference>
<dbReference type="Pfam" id="PF08666">
    <property type="entry name" value="SAF"/>
    <property type="match status" value="1"/>
</dbReference>
<dbReference type="Pfam" id="PF16976">
    <property type="entry name" value="RcpC"/>
    <property type="match status" value="1"/>
</dbReference>
<protein>
    <submittedName>
        <fullName evidence="3">Flp pilus assembly protein CpaB</fullName>
    </submittedName>
</protein>
<dbReference type="AlphaFoldDB" id="A0A842HNI7"/>
<sequence>MQLFARRLPVAGRTLAVWGLALASGVFAALAAQRHLDQKVRQLEAAASVPTVGRIVAAFDLPAGTLLDTSHLATRQYPRALVSSDSMPPERVSYVVGQVLTVALKAGDAIGAAHTRGAGPPPFSSQLGVGRRAITMPVDAINAVAGLLKPGDLIDLYVSFDYQRRRITAPLLQGVQVLATGLDTMAADGQPLRADSGGFATVTLDTSPEDAVKLVAARQGGVITSVLRRSDDAHSSRKAVRGDLASLLGVARPPPLNLRPKRAPVIYGSTGKLTLPGLNPLAPAVRQESGVFDLPARPRLVRVSPEASPGFAPGHETGQHVEDDTYDAEDGAGEPQAADGETQ</sequence>
<keyword evidence="4" id="KW-1185">Reference proteome</keyword>
<accession>A0A842HNI7</accession>
<evidence type="ECO:0000256" key="1">
    <source>
        <dbReference type="SAM" id="MobiDB-lite"/>
    </source>
</evidence>
<gene>
    <name evidence="3" type="primary">cpaB</name>
    <name evidence="3" type="ORF">GTU67_05050</name>
</gene>
<comment type="caution">
    <text evidence="3">The sequence shown here is derived from an EMBL/GenBank/DDBJ whole genome shotgun (WGS) entry which is preliminary data.</text>
</comment>
<evidence type="ECO:0000313" key="4">
    <source>
        <dbReference type="Proteomes" id="UP000545386"/>
    </source>
</evidence>
<dbReference type="EMBL" id="JACJUU010000003">
    <property type="protein sequence ID" value="MBC2769282.1"/>
    <property type="molecule type" value="Genomic_DNA"/>
</dbReference>
<evidence type="ECO:0000259" key="2">
    <source>
        <dbReference type="SMART" id="SM00858"/>
    </source>
</evidence>
<dbReference type="RefSeq" id="WP_185779055.1">
    <property type="nucleotide sequence ID" value="NZ_JACJUU010000003.1"/>
</dbReference>
<organism evidence="3 4">
    <name type="scientific">Pusillimonas minor</name>
    <dbReference type="NCBI Taxonomy" id="2697024"/>
    <lineage>
        <taxon>Bacteria</taxon>
        <taxon>Pseudomonadati</taxon>
        <taxon>Pseudomonadota</taxon>
        <taxon>Betaproteobacteria</taxon>
        <taxon>Burkholderiales</taxon>
        <taxon>Alcaligenaceae</taxon>
        <taxon>Pusillimonas</taxon>
    </lineage>
</organism>
<dbReference type="Proteomes" id="UP000545386">
    <property type="component" value="Unassembled WGS sequence"/>
</dbReference>
<evidence type="ECO:0000313" key="3">
    <source>
        <dbReference type="EMBL" id="MBC2769282.1"/>
    </source>
</evidence>
<dbReference type="InterPro" id="IPR017592">
    <property type="entry name" value="Pilus_assmbl_Flp-typ_CpaB"/>
</dbReference>
<feature type="region of interest" description="Disordered" evidence="1">
    <location>
        <begin position="304"/>
        <end position="343"/>
    </location>
</feature>
<feature type="domain" description="SAF" evidence="2">
    <location>
        <begin position="52"/>
        <end position="116"/>
    </location>
</feature>